<evidence type="ECO:0000256" key="1">
    <source>
        <dbReference type="SAM" id="MobiDB-lite"/>
    </source>
</evidence>
<reference evidence="4 5" key="1">
    <citation type="submission" date="2019-11" db="EMBL/GenBank/DDBJ databases">
        <title>Whole-genome sequencing of Allorhizobium vitis.</title>
        <authorList>
            <person name="Gan H.M."/>
            <person name="Savka M.A."/>
        </authorList>
    </citation>
    <scope>NUCLEOTIDE SEQUENCE [LARGE SCALE GENOMIC DNA]</scope>
    <source>
        <strain evidence="3 5">RF2/1</strain>
        <strain evidence="2 4">T1/7</strain>
    </source>
</reference>
<dbReference type="RefSeq" id="WP_041696852.1">
    <property type="nucleotide sequence ID" value="NZ_MBFA02000007.1"/>
</dbReference>
<dbReference type="EMBL" id="MBFE02000006">
    <property type="protein sequence ID" value="MUO42391.1"/>
    <property type="molecule type" value="Genomic_DNA"/>
</dbReference>
<evidence type="ECO:0008006" key="6">
    <source>
        <dbReference type="Google" id="ProtNLM"/>
    </source>
</evidence>
<protein>
    <recommendedName>
        <fullName evidence="6">Zinc finger Ogr/Delta-type domain-containing protein</fullName>
    </recommendedName>
</protein>
<dbReference type="AlphaFoldDB" id="A0ABD6H8M4"/>
<name>A0ABD6H8M4_AGRVI</name>
<dbReference type="EMBL" id="MBFA02000007">
    <property type="protein sequence ID" value="MUP10695.1"/>
    <property type="molecule type" value="Genomic_DNA"/>
</dbReference>
<feature type="region of interest" description="Disordered" evidence="1">
    <location>
        <begin position="75"/>
        <end position="103"/>
    </location>
</feature>
<dbReference type="Proteomes" id="UP000179454">
    <property type="component" value="Unassembled WGS sequence"/>
</dbReference>
<evidence type="ECO:0000313" key="3">
    <source>
        <dbReference type="EMBL" id="MUP10695.1"/>
    </source>
</evidence>
<gene>
    <name evidence="3" type="ORF">BBK91_012515</name>
    <name evidence="2" type="ORF">BBL17_011420</name>
</gene>
<comment type="caution">
    <text evidence="3">The sequence shown here is derived from an EMBL/GenBank/DDBJ whole genome shotgun (WGS) entry which is preliminary data.</text>
</comment>
<evidence type="ECO:0000313" key="4">
    <source>
        <dbReference type="Proteomes" id="UP000179454"/>
    </source>
</evidence>
<proteinExistence type="predicted"/>
<dbReference type="Proteomes" id="UP000179536">
    <property type="component" value="Unassembled WGS sequence"/>
</dbReference>
<evidence type="ECO:0000313" key="2">
    <source>
        <dbReference type="EMBL" id="MUO42391.1"/>
    </source>
</evidence>
<evidence type="ECO:0000313" key="5">
    <source>
        <dbReference type="Proteomes" id="UP000179536"/>
    </source>
</evidence>
<keyword evidence="4" id="KW-1185">Reference proteome</keyword>
<accession>A0ABD6H8M4</accession>
<organism evidence="3 5">
    <name type="scientific">Agrobacterium vitis</name>
    <name type="common">Rhizobium vitis</name>
    <dbReference type="NCBI Taxonomy" id="373"/>
    <lineage>
        <taxon>Bacteria</taxon>
        <taxon>Pseudomonadati</taxon>
        <taxon>Pseudomonadota</taxon>
        <taxon>Alphaproteobacteria</taxon>
        <taxon>Hyphomicrobiales</taxon>
        <taxon>Rhizobiaceae</taxon>
        <taxon>Rhizobium/Agrobacterium group</taxon>
        <taxon>Agrobacterium</taxon>
    </lineage>
</organism>
<sequence>MNHLYAKLKAEKTCPVCGADARPVNEQQERMLLVRFECSATFGVSGILNTINAIEPCPAPSQVGADHLMQKNAAPSLGRVVPSPYAPQVKSAEERRSTKAGAA</sequence>